<proteinExistence type="predicted"/>
<gene>
    <name evidence="4" type="ordered locus">Tint_2222</name>
</gene>
<reference evidence="4" key="1">
    <citation type="submission" date="2010-04" db="EMBL/GenBank/DDBJ databases">
        <title>Complete sequence of Thiomonas intermedia K12.</title>
        <authorList>
            <consortium name="US DOE Joint Genome Institute"/>
            <person name="Lucas S."/>
            <person name="Copeland A."/>
            <person name="Lapidus A."/>
            <person name="Cheng J.-F."/>
            <person name="Bruce D."/>
            <person name="Goodwin L."/>
            <person name="Pitluck S."/>
            <person name="Davenport K."/>
            <person name="Detter J.C."/>
            <person name="Han C."/>
            <person name="Tapia R."/>
            <person name="Land M."/>
            <person name="Hauser L."/>
            <person name="Kyrpides N."/>
            <person name="Ovchinnikova G."/>
            <person name="Kerfeld C.A."/>
            <person name="Cannon G.C."/>
            <person name="Heinhorst S."/>
            <person name="Woyke T."/>
        </authorList>
    </citation>
    <scope>NUCLEOTIDE SEQUENCE [LARGE SCALE GENOMIC DNA]</scope>
    <source>
        <strain evidence="4">K12</strain>
    </source>
</reference>
<protein>
    <submittedName>
        <fullName evidence="4">Uncharacterized protein</fullName>
    </submittedName>
</protein>
<dbReference type="KEGG" id="tin:Tint_2222"/>
<dbReference type="PROSITE" id="PS50164">
    <property type="entry name" value="GIY_YIG"/>
    <property type="match status" value="1"/>
</dbReference>
<feature type="domain" description="GIY-YIG" evidence="2">
    <location>
        <begin position="150"/>
        <end position="237"/>
    </location>
</feature>
<dbReference type="BioCyc" id="TINT75379:TINT_RS11105-MONOMER"/>
<keyword evidence="1" id="KW-0804">Transcription</keyword>
<dbReference type="InterPro" id="IPR007759">
    <property type="entry name" value="Asxl_HARE-HTH"/>
</dbReference>
<dbReference type="EMBL" id="CP002021">
    <property type="protein sequence ID" value="ADG31572.1"/>
    <property type="molecule type" value="Genomic_DNA"/>
</dbReference>
<name>D5X3Y5_THIK1</name>
<feature type="domain" description="HTH HARE-type" evidence="3">
    <location>
        <begin position="3"/>
        <end position="76"/>
    </location>
</feature>
<dbReference type="Pfam" id="PF05066">
    <property type="entry name" value="HARE-HTH"/>
    <property type="match status" value="1"/>
</dbReference>
<evidence type="ECO:0000259" key="2">
    <source>
        <dbReference type="PROSITE" id="PS50164"/>
    </source>
</evidence>
<accession>D5X3Y5</accession>
<dbReference type="InterPro" id="IPR000305">
    <property type="entry name" value="GIY-YIG_endonuc"/>
</dbReference>
<sequence>MSMSWREAIEKVLAEEARPLHYSEISELILSKGYYKTEGATPDATVNAQISASIKHEREKSPFLRVSRGTFALRSGVGQGAAKAEPTVALPPVTPKILKEAQTASLEEEPDESVIRCLGMYWQRELVVWKNDPKIFGKQQALSKPVDFGSQRGIYILYDHHTVVYVGRSVDRPMGRRLYEHTIDRLGSRWNRFSWFGLLDVTDDGKLVEVPIKVTLPSIIATLEALLIEALEPPQNRKRGDDFSVMEYIQDIDPEIKERELQNTLRAIEQKLRGQG</sequence>
<dbReference type="AlphaFoldDB" id="D5X3Y5"/>
<dbReference type="PROSITE" id="PS51913">
    <property type="entry name" value="HTH_HARE"/>
    <property type="match status" value="1"/>
</dbReference>
<dbReference type="eggNOG" id="COG0322">
    <property type="taxonomic scope" value="Bacteria"/>
</dbReference>
<dbReference type="HOGENOM" id="CLU_096095_0_0_4"/>
<evidence type="ECO:0000259" key="3">
    <source>
        <dbReference type="PROSITE" id="PS51913"/>
    </source>
</evidence>
<dbReference type="STRING" id="75379.Tint_2222"/>
<evidence type="ECO:0000256" key="1">
    <source>
        <dbReference type="ARBA" id="ARBA00023163"/>
    </source>
</evidence>
<dbReference type="GO" id="GO:0006355">
    <property type="term" value="P:regulation of DNA-templated transcription"/>
    <property type="evidence" value="ECO:0007669"/>
    <property type="project" value="InterPro"/>
</dbReference>
<evidence type="ECO:0000313" key="4">
    <source>
        <dbReference type="EMBL" id="ADG31572.1"/>
    </source>
</evidence>
<organism evidence="4">
    <name type="scientific">Thiomonas intermedia (strain K12)</name>
    <name type="common">Thiobacillus intermedius</name>
    <dbReference type="NCBI Taxonomy" id="75379"/>
    <lineage>
        <taxon>Bacteria</taxon>
        <taxon>Pseudomonadati</taxon>
        <taxon>Pseudomonadota</taxon>
        <taxon>Betaproteobacteria</taxon>
        <taxon>Burkholderiales</taxon>
        <taxon>Thiomonas</taxon>
    </lineage>
</organism>
<dbReference type="CDD" id="cd00719">
    <property type="entry name" value="GIY-YIG_SF"/>
    <property type="match status" value="1"/>
</dbReference>